<dbReference type="SUPFAM" id="SSF160631">
    <property type="entry name" value="SMI1/KNR4-like"/>
    <property type="match status" value="1"/>
</dbReference>
<proteinExistence type="predicted"/>
<dbReference type="InterPro" id="IPR018958">
    <property type="entry name" value="Knr4/Smi1-like_dom"/>
</dbReference>
<feature type="domain" description="Knr4/Smi1-like" evidence="1">
    <location>
        <begin position="21"/>
        <end position="146"/>
    </location>
</feature>
<dbReference type="RefSeq" id="WP_165795054.1">
    <property type="nucleotide sequence ID" value="NZ_PUGF01000028.1"/>
</dbReference>
<evidence type="ECO:0000313" key="2">
    <source>
        <dbReference type="EMBL" id="PRC91163.1"/>
    </source>
</evidence>
<dbReference type="Gene3D" id="3.40.1580.10">
    <property type="entry name" value="SMI1/KNR4-like"/>
    <property type="match status" value="1"/>
</dbReference>
<dbReference type="Pfam" id="PF09346">
    <property type="entry name" value="SMI1_KNR4"/>
    <property type="match status" value="1"/>
</dbReference>
<dbReference type="AlphaFoldDB" id="A0A2S9GTX4"/>
<keyword evidence="3" id="KW-1185">Reference proteome</keyword>
<protein>
    <submittedName>
        <fullName evidence="2">SMI1 / KNR4 family (SUKH-1)</fullName>
    </submittedName>
</protein>
<sequence>MHQVYSRFMGLFDRSHSMVCATDAEITEMENELDTMVPESYRAFVIQFGEAFTPSLLSLVTDNNIDLFDIQNIVLPRKAVVGTKAYWEAGMPTQNVGFANDCMGNMFCFHRIPRSSPRPLDAPVYLFDHDFGTVELVAPSMEKWLQTYVSASMTTCTRHVPAGRN</sequence>
<accession>A0A2S9GTX4</accession>
<dbReference type="Proteomes" id="UP000237839">
    <property type="component" value="Unassembled WGS sequence"/>
</dbReference>
<reference evidence="2 3" key="1">
    <citation type="submission" date="2018-02" db="EMBL/GenBank/DDBJ databases">
        <title>Solimicrobium silvestre gen. nov., sp. nov., isolated from alpine forest soil.</title>
        <authorList>
            <person name="Margesin R."/>
            <person name="Albuquerque L."/>
            <person name="Zhang D.-C."/>
            <person name="Froufe H.J.C."/>
            <person name="Severino R."/>
            <person name="Roxo I."/>
            <person name="Egas C."/>
            <person name="Da Costa M.S."/>
        </authorList>
    </citation>
    <scope>NUCLEOTIDE SEQUENCE [LARGE SCALE GENOMIC DNA]</scope>
    <source>
        <strain evidence="2 3">S20-91</strain>
    </source>
</reference>
<evidence type="ECO:0000313" key="3">
    <source>
        <dbReference type="Proteomes" id="UP000237839"/>
    </source>
</evidence>
<dbReference type="InterPro" id="IPR037883">
    <property type="entry name" value="Knr4/Smi1-like_sf"/>
</dbReference>
<organism evidence="2 3">
    <name type="scientific">Solimicrobium silvestre</name>
    <dbReference type="NCBI Taxonomy" id="2099400"/>
    <lineage>
        <taxon>Bacteria</taxon>
        <taxon>Pseudomonadati</taxon>
        <taxon>Pseudomonadota</taxon>
        <taxon>Betaproteobacteria</taxon>
        <taxon>Burkholderiales</taxon>
        <taxon>Oxalobacteraceae</taxon>
        <taxon>Solimicrobium</taxon>
    </lineage>
</organism>
<evidence type="ECO:0000259" key="1">
    <source>
        <dbReference type="Pfam" id="PF09346"/>
    </source>
</evidence>
<gene>
    <name evidence="2" type="ORF">S2091_4164</name>
</gene>
<dbReference type="EMBL" id="PUGF01000028">
    <property type="protein sequence ID" value="PRC91163.1"/>
    <property type="molecule type" value="Genomic_DNA"/>
</dbReference>
<comment type="caution">
    <text evidence="2">The sequence shown here is derived from an EMBL/GenBank/DDBJ whole genome shotgun (WGS) entry which is preliminary data.</text>
</comment>
<name>A0A2S9GTX4_9BURK</name>